<dbReference type="Proteomes" id="UP001285908">
    <property type="component" value="Unassembled WGS sequence"/>
</dbReference>
<organism evidence="2 3">
    <name type="scientific">Neurospora hispaniola</name>
    <dbReference type="NCBI Taxonomy" id="588809"/>
    <lineage>
        <taxon>Eukaryota</taxon>
        <taxon>Fungi</taxon>
        <taxon>Dikarya</taxon>
        <taxon>Ascomycota</taxon>
        <taxon>Pezizomycotina</taxon>
        <taxon>Sordariomycetes</taxon>
        <taxon>Sordariomycetidae</taxon>
        <taxon>Sordariales</taxon>
        <taxon>Sordariaceae</taxon>
        <taxon>Neurospora</taxon>
    </lineage>
</organism>
<protein>
    <submittedName>
        <fullName evidence="2">Uncharacterized protein</fullName>
    </submittedName>
</protein>
<evidence type="ECO:0000313" key="2">
    <source>
        <dbReference type="EMBL" id="KAK3499819.1"/>
    </source>
</evidence>
<name>A0AAJ0IGH5_9PEZI</name>
<dbReference type="GeneID" id="87874235"/>
<dbReference type="RefSeq" id="XP_062697452.1">
    <property type="nucleotide sequence ID" value="XM_062836613.1"/>
</dbReference>
<evidence type="ECO:0000313" key="3">
    <source>
        <dbReference type="Proteomes" id="UP001285908"/>
    </source>
</evidence>
<gene>
    <name evidence="2" type="ORF">B0T23DRAFT_370778</name>
</gene>
<proteinExistence type="predicted"/>
<accession>A0AAJ0IGH5</accession>
<evidence type="ECO:0000256" key="1">
    <source>
        <dbReference type="SAM" id="MobiDB-lite"/>
    </source>
</evidence>
<reference evidence="2 3" key="1">
    <citation type="journal article" date="2023" name="Mol. Phylogenet. Evol.">
        <title>Genome-scale phylogeny and comparative genomics of the fungal order Sordariales.</title>
        <authorList>
            <person name="Hensen N."/>
            <person name="Bonometti L."/>
            <person name="Westerberg I."/>
            <person name="Brannstrom I.O."/>
            <person name="Guillou S."/>
            <person name="Cros-Aarteil S."/>
            <person name="Calhoun S."/>
            <person name="Haridas S."/>
            <person name="Kuo A."/>
            <person name="Mondo S."/>
            <person name="Pangilinan J."/>
            <person name="Riley R."/>
            <person name="LaButti K."/>
            <person name="Andreopoulos B."/>
            <person name="Lipzen A."/>
            <person name="Chen C."/>
            <person name="Yan M."/>
            <person name="Daum C."/>
            <person name="Ng V."/>
            <person name="Clum A."/>
            <person name="Steindorff A."/>
            <person name="Ohm R.A."/>
            <person name="Martin F."/>
            <person name="Silar P."/>
            <person name="Natvig D.O."/>
            <person name="Lalanne C."/>
            <person name="Gautier V."/>
            <person name="Ament-Velasquez S.L."/>
            <person name="Kruys A."/>
            <person name="Hutchinson M.I."/>
            <person name="Powell A.J."/>
            <person name="Barry K."/>
            <person name="Miller A.N."/>
            <person name="Grigoriev I.V."/>
            <person name="Debuchy R."/>
            <person name="Gladieux P."/>
            <person name="Hiltunen Thoren M."/>
            <person name="Johannesson H."/>
        </authorList>
    </citation>
    <scope>NUCLEOTIDE SEQUENCE [LARGE SCALE GENOMIC DNA]</scope>
    <source>
        <strain evidence="2 3">FGSC 10403</strain>
    </source>
</reference>
<keyword evidence="3" id="KW-1185">Reference proteome</keyword>
<dbReference type="EMBL" id="JAULSX010000001">
    <property type="protein sequence ID" value="KAK3499819.1"/>
    <property type="molecule type" value="Genomic_DNA"/>
</dbReference>
<comment type="caution">
    <text evidence="2">The sequence shown here is derived from an EMBL/GenBank/DDBJ whole genome shotgun (WGS) entry which is preliminary data.</text>
</comment>
<sequence length="97" mass="10119">MLPYTASGGRRMSPEKEASPQDSSPPTPIGGGRRELVSAPQLSTLATFTVAIQEPAPQVTVAACIQEIACHCHNRDVGELPKNTMAPSNTAYPTASG</sequence>
<dbReference type="AlphaFoldDB" id="A0AAJ0IGH5"/>
<feature type="region of interest" description="Disordered" evidence="1">
    <location>
        <begin position="1"/>
        <end position="34"/>
    </location>
</feature>